<dbReference type="PANTHER" id="PTHR31760:SF0">
    <property type="entry name" value="S-ADENOSYL-L-METHIONINE-DEPENDENT METHYLTRANSFERASES SUPERFAMILY PROTEIN"/>
    <property type="match status" value="1"/>
</dbReference>
<evidence type="ECO:0000256" key="4">
    <source>
        <dbReference type="ARBA" id="ARBA00022679"/>
    </source>
</evidence>
<dbReference type="PANTHER" id="PTHR31760">
    <property type="entry name" value="S-ADENOSYL-L-METHIONINE-DEPENDENT METHYLTRANSFERASES SUPERFAMILY PROTEIN"/>
    <property type="match status" value="1"/>
</dbReference>
<dbReference type="SUPFAM" id="SSF53335">
    <property type="entry name" value="S-adenosyl-L-methionine-dependent methyltransferases"/>
    <property type="match status" value="1"/>
</dbReference>
<dbReference type="NCBIfam" id="TIGR00138">
    <property type="entry name" value="rsmG_gidB"/>
    <property type="match status" value="1"/>
</dbReference>
<name>A0A915XKD6_9BACT</name>
<keyword evidence="3 6" id="KW-0489">Methyltransferase</keyword>
<dbReference type="RefSeq" id="WP_267928051.1">
    <property type="nucleotide sequence ID" value="NZ_AP024233.1"/>
</dbReference>
<evidence type="ECO:0000256" key="6">
    <source>
        <dbReference type="HAMAP-Rule" id="MF_00074"/>
    </source>
</evidence>
<feature type="binding site" evidence="6">
    <location>
        <position position="78"/>
    </location>
    <ligand>
        <name>S-adenosyl-L-methionine</name>
        <dbReference type="ChEBI" id="CHEBI:59789"/>
    </ligand>
</feature>
<dbReference type="AlphaFoldDB" id="A0A915XKD6"/>
<evidence type="ECO:0000256" key="1">
    <source>
        <dbReference type="ARBA" id="ARBA00022490"/>
    </source>
</evidence>
<evidence type="ECO:0000256" key="2">
    <source>
        <dbReference type="ARBA" id="ARBA00022552"/>
    </source>
</evidence>
<feature type="binding site" evidence="6">
    <location>
        <begin position="129"/>
        <end position="130"/>
    </location>
    <ligand>
        <name>S-adenosyl-L-methionine</name>
        <dbReference type="ChEBI" id="CHEBI:59789"/>
    </ligand>
</feature>
<dbReference type="Gene3D" id="3.40.50.150">
    <property type="entry name" value="Vaccinia Virus protein VP39"/>
    <property type="match status" value="1"/>
</dbReference>
<dbReference type="Proteomes" id="UP001063350">
    <property type="component" value="Chromosome"/>
</dbReference>
<protein>
    <recommendedName>
        <fullName evidence="6">Ribosomal RNA small subunit methyltransferase G</fullName>
        <ecNumber evidence="6">2.1.1.-</ecNumber>
    </recommendedName>
    <alternativeName>
        <fullName evidence="6">16S rRNA 7-methylguanosine methyltransferase</fullName>
        <shortName evidence="6">16S rRNA m7G methyltransferase</shortName>
    </alternativeName>
</protein>
<keyword evidence="1 6" id="KW-0963">Cytoplasm</keyword>
<dbReference type="CDD" id="cd02440">
    <property type="entry name" value="AdoMet_MTases"/>
    <property type="match status" value="1"/>
</dbReference>
<dbReference type="Pfam" id="PF02527">
    <property type="entry name" value="GidB"/>
    <property type="match status" value="1"/>
</dbReference>
<dbReference type="GO" id="GO:0070043">
    <property type="term" value="F:rRNA (guanine-N7-)-methyltransferase activity"/>
    <property type="evidence" value="ECO:0007669"/>
    <property type="project" value="UniProtKB-UniRule"/>
</dbReference>
<dbReference type="KEGG" id="ddu:GF1_05020"/>
<dbReference type="HAMAP" id="MF_00074">
    <property type="entry name" value="16SrRNA_methyltr_G"/>
    <property type="match status" value="1"/>
</dbReference>
<feature type="binding site" evidence="6">
    <location>
        <position position="145"/>
    </location>
    <ligand>
        <name>S-adenosyl-L-methionine</name>
        <dbReference type="ChEBI" id="CHEBI:59789"/>
    </ligand>
</feature>
<evidence type="ECO:0000313" key="7">
    <source>
        <dbReference type="EMBL" id="BCO08126.1"/>
    </source>
</evidence>
<organism evidence="7 8">
    <name type="scientific">Desulfolithobacter dissulfuricans</name>
    <dbReference type="NCBI Taxonomy" id="2795293"/>
    <lineage>
        <taxon>Bacteria</taxon>
        <taxon>Pseudomonadati</taxon>
        <taxon>Thermodesulfobacteriota</taxon>
        <taxon>Desulfobulbia</taxon>
        <taxon>Desulfobulbales</taxon>
        <taxon>Desulfobulbaceae</taxon>
        <taxon>Desulfolithobacter</taxon>
    </lineage>
</organism>
<comment type="caution">
    <text evidence="6">Lacks conserved residue(s) required for the propagation of feature annotation.</text>
</comment>
<keyword evidence="4 6" id="KW-0808">Transferase</keyword>
<accession>A0A915XKD6</accession>
<comment type="function">
    <text evidence="6">Specifically methylates the N7 position of a guanine in 16S rRNA.</text>
</comment>
<evidence type="ECO:0000256" key="5">
    <source>
        <dbReference type="ARBA" id="ARBA00022691"/>
    </source>
</evidence>
<dbReference type="InterPro" id="IPR029063">
    <property type="entry name" value="SAM-dependent_MTases_sf"/>
</dbReference>
<evidence type="ECO:0000313" key="8">
    <source>
        <dbReference type="Proteomes" id="UP001063350"/>
    </source>
</evidence>
<dbReference type="PIRSF" id="PIRSF003078">
    <property type="entry name" value="GidB"/>
    <property type="match status" value="1"/>
</dbReference>
<evidence type="ECO:0000256" key="3">
    <source>
        <dbReference type="ARBA" id="ARBA00022603"/>
    </source>
</evidence>
<comment type="similarity">
    <text evidence="6">Belongs to the methyltransferase superfamily. RNA methyltransferase RsmG family.</text>
</comment>
<dbReference type="InterPro" id="IPR003682">
    <property type="entry name" value="rRNA_ssu_MeTfrase_G"/>
</dbReference>
<feature type="binding site" evidence="6">
    <location>
        <position position="83"/>
    </location>
    <ligand>
        <name>S-adenosyl-L-methionine</name>
        <dbReference type="ChEBI" id="CHEBI:59789"/>
    </ligand>
</feature>
<dbReference type="EC" id="2.1.1.-" evidence="6"/>
<keyword evidence="5 6" id="KW-0949">S-adenosyl-L-methionine</keyword>
<dbReference type="GO" id="GO:0005829">
    <property type="term" value="C:cytosol"/>
    <property type="evidence" value="ECO:0007669"/>
    <property type="project" value="TreeGrafter"/>
</dbReference>
<keyword evidence="8" id="KW-1185">Reference proteome</keyword>
<comment type="subcellular location">
    <subcellularLocation>
        <location evidence="6">Cytoplasm</location>
    </subcellularLocation>
</comment>
<keyword evidence="2 6" id="KW-0698">rRNA processing</keyword>
<proteinExistence type="inferred from homology"/>
<dbReference type="EMBL" id="AP024233">
    <property type="protein sequence ID" value="BCO08126.1"/>
    <property type="molecule type" value="Genomic_DNA"/>
</dbReference>
<reference evidence="7" key="1">
    <citation type="submission" date="2020-12" db="EMBL/GenBank/DDBJ databases">
        <title>Desulfobium dissulfuricans gen. nov., sp. nov., a novel mesophilic, sulfate-reducing bacterium isolated from a deep-sea hydrothermal vent.</title>
        <authorList>
            <person name="Hashimoto Y."/>
            <person name="Tame A."/>
            <person name="Sawayama S."/>
            <person name="Miyazaki J."/>
            <person name="Takai K."/>
            <person name="Nakagawa S."/>
        </authorList>
    </citation>
    <scope>NUCLEOTIDE SEQUENCE</scope>
    <source>
        <strain evidence="7">GF1</strain>
    </source>
</reference>
<gene>
    <name evidence="6 7" type="primary">rsmG</name>
    <name evidence="7" type="ORF">GF1_05020</name>
</gene>
<sequence length="222" mass="24470">MEELFRLGLEKLGLDLPGERLADLVRYATSLDKWSRKINLVARNTSRQDLVEKHFLDSLTLLPLVGADDTPVHLLDVGSGAGFPGLVLAAADPGLQVTLVEPRRKRVIFLNHVIRELGLGNVRVLDRRLEECGFRQDQFTHVTSRAVAAPEAFLEMVAPLLGAGTRVILMQGGSGLARWQDLGLEARYRLLGVHDLRLPFSGDQRQLLVVENRAVEESAPAG</sequence>